<dbReference type="AlphaFoldDB" id="A0A9W6F4R5"/>
<dbReference type="EMBL" id="BRXU01000013">
    <property type="protein sequence ID" value="GLC55636.1"/>
    <property type="molecule type" value="Genomic_DNA"/>
</dbReference>
<protein>
    <submittedName>
        <fullName evidence="2">Uncharacterized protein</fullName>
    </submittedName>
</protein>
<feature type="region of interest" description="Disordered" evidence="1">
    <location>
        <begin position="515"/>
        <end position="662"/>
    </location>
</feature>
<evidence type="ECO:0000256" key="1">
    <source>
        <dbReference type="SAM" id="MobiDB-lite"/>
    </source>
</evidence>
<feature type="region of interest" description="Disordered" evidence="1">
    <location>
        <begin position="445"/>
        <end position="471"/>
    </location>
</feature>
<evidence type="ECO:0000313" key="2">
    <source>
        <dbReference type="EMBL" id="GLC55636.1"/>
    </source>
</evidence>
<feature type="region of interest" description="Disordered" evidence="1">
    <location>
        <begin position="141"/>
        <end position="191"/>
    </location>
</feature>
<feature type="compositionally biased region" description="Pro residues" evidence="1">
    <location>
        <begin position="643"/>
        <end position="656"/>
    </location>
</feature>
<dbReference type="InterPro" id="IPR019149">
    <property type="entry name" value="ABHD18"/>
</dbReference>
<sequence>MTSSLGYPSRYIETLLRAVSPNKLDLQSILSNLTSATAAASAGPLDNFYARIGALNGPFFPAGWGNLSVVNYEEDLQHLIAGPPSNIKLSWRLLERGRRSGTDYLLYEGTFRTPCLQRVFDALPPESRTGRVQLLMPAHLQPFQPRSETPSSSRAVSDDEATAVAAAAAEPSSASAAAPAGSGPGPHQRQRGVVDAPACVVHLAATGDQTFGRRLRLGFPLLKDNVCSLVLESPFYGARRPAAQRGSKLQRVSDLLTLGWATIAESINLLHWLREEGYGALGMCGLSMGGVHASMTAGLFPGDVAVTPLLAPRSAAVAYCDGAMRAAMAWEPLLEEVDENNNRITQVVMAAGRAVRVELPVAVAATGPASGAALAGSGPGPGPGQCVALMREATYALVDLEVRGEKRHLAAAEPGSGSGSNAEPESGSGSAVDAASVINAAAAEGADGGGAAPDWQAAAAGSTGGGGGDGAGGGGGAGLSLGASLGLPFVSVMDLQSGLARAALQVSGNDAAAGLAPASASAPQGGPQQSPLPHHADSVNAAAGAGGAAQAGSSGRRSPHDDFSGPFSGVIAPTKQPPAQRTSAGLGQHLHESPPQHPHPHQHPGAHAHQHQRQHPQHKQHQPQAHTVLSAAVGTVPPGGQRPHPPPHQPDMPFPSPQHTHQAAEVVAAAGSAGSIAAAGGTGGGGGGTVLGRRLLGDLGRAVKQLRADDRRLDRPDTVLRLKQVLETYTDITRYPRPRRTDAAVIVAARDDAYVSTESVRQLHAYWGGGSELRMVSGGHVSAFLMHQEAFRTAIRDSLARVARPPPPPPPHQP</sequence>
<dbReference type="PANTHER" id="PTHR13617:SF14">
    <property type="entry name" value="PROTEIN ABHD18"/>
    <property type="match status" value="1"/>
</dbReference>
<proteinExistence type="predicted"/>
<reference evidence="2 3" key="1">
    <citation type="journal article" date="2023" name="Commun. Biol.">
        <title>Reorganization of the ancestral sex-determining regions during the evolution of trioecy in Pleodorina starrii.</title>
        <authorList>
            <person name="Takahashi K."/>
            <person name="Suzuki S."/>
            <person name="Kawai-Toyooka H."/>
            <person name="Yamamoto K."/>
            <person name="Hamaji T."/>
            <person name="Ootsuki R."/>
            <person name="Yamaguchi H."/>
            <person name="Kawachi M."/>
            <person name="Higashiyama T."/>
            <person name="Nozaki H."/>
        </authorList>
    </citation>
    <scope>NUCLEOTIDE SEQUENCE [LARGE SCALE GENOMIC DNA]</scope>
    <source>
        <strain evidence="2 3">NIES-4479</strain>
    </source>
</reference>
<feature type="compositionally biased region" description="Low complexity" evidence="1">
    <location>
        <begin position="515"/>
        <end position="533"/>
    </location>
</feature>
<name>A0A9W6F4R5_9CHLO</name>
<comment type="caution">
    <text evidence="2">The sequence shown here is derived from an EMBL/GenBank/DDBJ whole genome shotgun (WGS) entry which is preliminary data.</text>
</comment>
<gene>
    <name evidence="2" type="primary">PLEST001956</name>
    <name evidence="2" type="ORF">PLESTB_001009400</name>
</gene>
<evidence type="ECO:0000313" key="3">
    <source>
        <dbReference type="Proteomes" id="UP001165080"/>
    </source>
</evidence>
<dbReference type="Pfam" id="PF09752">
    <property type="entry name" value="ABHD18"/>
    <property type="match status" value="2"/>
</dbReference>
<organism evidence="2 3">
    <name type="scientific">Pleodorina starrii</name>
    <dbReference type="NCBI Taxonomy" id="330485"/>
    <lineage>
        <taxon>Eukaryota</taxon>
        <taxon>Viridiplantae</taxon>
        <taxon>Chlorophyta</taxon>
        <taxon>core chlorophytes</taxon>
        <taxon>Chlorophyceae</taxon>
        <taxon>CS clade</taxon>
        <taxon>Chlamydomonadales</taxon>
        <taxon>Volvocaceae</taxon>
        <taxon>Pleodorina</taxon>
    </lineage>
</organism>
<dbReference type="SUPFAM" id="SSF53474">
    <property type="entry name" value="alpha/beta-Hydrolases"/>
    <property type="match status" value="1"/>
</dbReference>
<feature type="compositionally biased region" description="Low complexity" evidence="1">
    <location>
        <begin position="162"/>
        <end position="181"/>
    </location>
</feature>
<feature type="compositionally biased region" description="Gly residues" evidence="1">
    <location>
        <begin position="462"/>
        <end position="471"/>
    </location>
</feature>
<accession>A0A9W6F4R5</accession>
<feature type="compositionally biased region" description="Low complexity" evidence="1">
    <location>
        <begin position="452"/>
        <end position="461"/>
    </location>
</feature>
<feature type="compositionally biased region" description="Polar residues" evidence="1">
    <location>
        <begin position="144"/>
        <end position="154"/>
    </location>
</feature>
<feature type="compositionally biased region" description="Basic residues" evidence="1">
    <location>
        <begin position="598"/>
        <end position="621"/>
    </location>
</feature>
<feature type="region of interest" description="Disordered" evidence="1">
    <location>
        <begin position="410"/>
        <end position="432"/>
    </location>
</feature>
<dbReference type="Proteomes" id="UP001165080">
    <property type="component" value="Unassembled WGS sequence"/>
</dbReference>
<dbReference type="PANTHER" id="PTHR13617">
    <property type="entry name" value="PROTEIN ABHD18"/>
    <property type="match status" value="1"/>
</dbReference>
<dbReference type="InterPro" id="IPR029058">
    <property type="entry name" value="AB_hydrolase_fold"/>
</dbReference>
<keyword evidence="3" id="KW-1185">Reference proteome</keyword>